<dbReference type="OrthoDB" id="8582409at2"/>
<dbReference type="SUPFAM" id="SSF46689">
    <property type="entry name" value="Homeodomain-like"/>
    <property type="match status" value="1"/>
</dbReference>
<dbReference type="Gene3D" id="1.10.10.10">
    <property type="entry name" value="Winged helix-like DNA-binding domain superfamily/Winged helix DNA-binding domain"/>
    <property type="match status" value="1"/>
</dbReference>
<dbReference type="Proteomes" id="UP000029577">
    <property type="component" value="Unassembled WGS sequence"/>
</dbReference>
<gene>
    <name evidence="2" type="ORF">HA49_15650</name>
</gene>
<dbReference type="EMBL" id="JPKR02000003">
    <property type="protein sequence ID" value="KGD72188.1"/>
    <property type="molecule type" value="Genomic_DNA"/>
</dbReference>
<comment type="caution">
    <text evidence="2">The sequence shown here is derived from an EMBL/GenBank/DDBJ whole genome shotgun (WGS) entry which is preliminary data.</text>
</comment>
<dbReference type="RefSeq" id="WP_038021514.1">
    <property type="nucleotide sequence ID" value="NZ_JPKR02000003.1"/>
</dbReference>
<dbReference type="AlphaFoldDB" id="A0A095UCN8"/>
<organism evidence="2 3">
    <name type="scientific">Tatumella morbirosei</name>
    <dbReference type="NCBI Taxonomy" id="642227"/>
    <lineage>
        <taxon>Bacteria</taxon>
        <taxon>Pseudomonadati</taxon>
        <taxon>Pseudomonadota</taxon>
        <taxon>Gammaproteobacteria</taxon>
        <taxon>Enterobacterales</taxon>
        <taxon>Erwiniaceae</taxon>
        <taxon>Tatumella</taxon>
    </lineage>
</organism>
<dbReference type="InterPro" id="IPR009057">
    <property type="entry name" value="Homeodomain-like_sf"/>
</dbReference>
<keyword evidence="3" id="KW-1185">Reference proteome</keyword>
<name>A0A095UCN8_9GAMM</name>
<dbReference type="GO" id="GO:0003700">
    <property type="term" value="F:DNA-binding transcription factor activity"/>
    <property type="evidence" value="ECO:0007669"/>
    <property type="project" value="InterPro"/>
</dbReference>
<dbReference type="PROSITE" id="PS51071">
    <property type="entry name" value="HTH_RPIR"/>
    <property type="match status" value="1"/>
</dbReference>
<dbReference type="InterPro" id="IPR000281">
    <property type="entry name" value="HTH_RpiR"/>
</dbReference>
<reference evidence="2" key="1">
    <citation type="submission" date="2014-12" db="EMBL/GenBank/DDBJ databases">
        <title>The draft genome of the Tatumella morbirosei type strain, LMG23360T isolated from pineapple rot.</title>
        <authorList>
            <person name="Smits T.H."/>
            <person name="Palmer M."/>
            <person name="Venter S.N."/>
            <person name="Duffy B."/>
            <person name="Steenkamp E.T."/>
            <person name="Chan W.Y."/>
            <person name="Coutinho T.A."/>
            <person name="Coetzee M.P."/>
            <person name="De Maayer P."/>
        </authorList>
    </citation>
    <scope>NUCLEOTIDE SEQUENCE [LARGE SCALE GENOMIC DNA]</scope>
    <source>
        <strain evidence="2">LMG 23360</strain>
    </source>
</reference>
<dbReference type="STRING" id="642227.HA49_15650"/>
<sequence length="253" mass="28856">MNYYHSPVYIKLSEYLFYCRKKSVNVNIALVMLQKIREFPGIYIEEIALLANTTPASVTRFCKILGYSRFQTLKQDLLPFFTPSPDLSISPVDPAAREIDMLQKIHQHMPLALCREIAVALRDSRSLLILSTDYSFMPSNLLREALANDHRRVYQLHRQSDSSLLSKFMAVCDTLILIDLTGQWLRQHPELVTALSEKISVCFTANPGPALPAVFSFVIDMTIIPDFFSSNYFSCQVMTSTVFRIISDVEQLS</sequence>
<feature type="domain" description="HTH rpiR-type" evidence="1">
    <location>
        <begin position="8"/>
        <end position="84"/>
    </location>
</feature>
<evidence type="ECO:0000313" key="3">
    <source>
        <dbReference type="Proteomes" id="UP000029577"/>
    </source>
</evidence>
<evidence type="ECO:0000259" key="1">
    <source>
        <dbReference type="PROSITE" id="PS51071"/>
    </source>
</evidence>
<dbReference type="eggNOG" id="ENOG50339B8">
    <property type="taxonomic scope" value="Bacteria"/>
</dbReference>
<evidence type="ECO:0000313" key="2">
    <source>
        <dbReference type="EMBL" id="KGD72188.1"/>
    </source>
</evidence>
<dbReference type="InterPro" id="IPR036388">
    <property type="entry name" value="WH-like_DNA-bd_sf"/>
</dbReference>
<protein>
    <recommendedName>
        <fullName evidence="1">HTH rpiR-type domain-containing protein</fullName>
    </recommendedName>
</protein>
<proteinExistence type="predicted"/>
<accession>A0A095UCN8</accession>